<reference evidence="2" key="1">
    <citation type="submission" date="2023-04" db="EMBL/GenBank/DDBJ databases">
        <authorList>
            <consortium name="ELIXIR-Norway"/>
        </authorList>
    </citation>
    <scope>NUCLEOTIDE SEQUENCE [LARGE SCALE GENOMIC DNA]</scope>
</reference>
<gene>
    <name evidence="2" type="ORF">MRATA1EN1_LOCUS9415</name>
</gene>
<evidence type="ECO:0000256" key="1">
    <source>
        <dbReference type="SAM" id="MobiDB-lite"/>
    </source>
</evidence>
<proteinExistence type="predicted"/>
<protein>
    <submittedName>
        <fullName evidence="2">Uncharacterized protein</fullName>
    </submittedName>
</protein>
<dbReference type="EMBL" id="OX459938">
    <property type="protein sequence ID" value="CAI9160453.1"/>
    <property type="molecule type" value="Genomic_DNA"/>
</dbReference>
<feature type="region of interest" description="Disordered" evidence="1">
    <location>
        <begin position="152"/>
        <end position="179"/>
    </location>
</feature>
<keyword evidence="3" id="KW-1185">Reference proteome</keyword>
<evidence type="ECO:0000313" key="3">
    <source>
        <dbReference type="Proteomes" id="UP001176941"/>
    </source>
</evidence>
<sequence>MKKDNLFPFPIQEIAEGGPIAKLSPPGSREHPMGYKSALEGQVRIVFCFFEESRMGTAVTLALETDFPRAVLSQKLHSAGPSPENSLQRVFPFIVNPEPNGSYCERPKMFWRKKNKGRKWRRPDGACVSAEKGGSHFNLFLFFQTSRSRQPVAPGAAFGDGHPDRRRLAPEPASSGGNG</sequence>
<organism evidence="2 3">
    <name type="scientific">Rangifer tarandus platyrhynchus</name>
    <name type="common">Svalbard reindeer</name>
    <dbReference type="NCBI Taxonomy" id="3082113"/>
    <lineage>
        <taxon>Eukaryota</taxon>
        <taxon>Metazoa</taxon>
        <taxon>Chordata</taxon>
        <taxon>Craniata</taxon>
        <taxon>Vertebrata</taxon>
        <taxon>Euteleostomi</taxon>
        <taxon>Mammalia</taxon>
        <taxon>Eutheria</taxon>
        <taxon>Laurasiatheria</taxon>
        <taxon>Artiodactyla</taxon>
        <taxon>Ruminantia</taxon>
        <taxon>Pecora</taxon>
        <taxon>Cervidae</taxon>
        <taxon>Odocoileinae</taxon>
        <taxon>Rangifer</taxon>
    </lineage>
</organism>
<evidence type="ECO:0000313" key="2">
    <source>
        <dbReference type="EMBL" id="CAI9160453.1"/>
    </source>
</evidence>
<accession>A0ABN8YG19</accession>
<name>A0ABN8YG19_RANTA</name>
<dbReference type="Proteomes" id="UP001176941">
    <property type="component" value="Chromosome 2"/>
</dbReference>